<comment type="caution">
    <text evidence="2">The sequence shown here is derived from an EMBL/GenBank/DDBJ whole genome shotgun (WGS) entry which is preliminary data.</text>
</comment>
<protein>
    <submittedName>
        <fullName evidence="2">TagK domain-containing protein</fullName>
    </submittedName>
</protein>
<dbReference type="RefSeq" id="WP_096447219.1">
    <property type="nucleotide sequence ID" value="NZ_JBHSOG010000051.1"/>
</dbReference>
<proteinExistence type="predicted"/>
<name>A0ABW1AT95_9RHOO</name>
<sequence>MSFPIRLRVVRQAGLGVDQVVGCAPARPGARLALPGFGGETAVSVIEWDEGAWRLHHRCDGLCFYLNEQTLHPGASVPVACGDILEAGLRRYVVEQADAADLTCAETGSSEPSWASDGMLLPGADPFDIVPAPFDPDSPTGPERHAPPDDGVNDPGSGVLAHLNRAYFRALYDPEAGSAPLVPQQRVQLAHTGDVVRDDAALTLEEFTVGVMDIDMAIARLGSDAADAPSAEREDVLWLFAPSGALPPARLALPPLTRHDHHVMGIDSAQAFDRGTAIAQPDEQAGIGAFGPGRKTGMSDDAPTR</sequence>
<dbReference type="EMBL" id="JBHSOG010000051">
    <property type="protein sequence ID" value="MFC5770510.1"/>
    <property type="molecule type" value="Genomic_DNA"/>
</dbReference>
<organism evidence="2 3">
    <name type="scientific">Thauera sinica</name>
    <dbReference type="NCBI Taxonomy" id="2665146"/>
    <lineage>
        <taxon>Bacteria</taxon>
        <taxon>Pseudomonadati</taxon>
        <taxon>Pseudomonadota</taxon>
        <taxon>Betaproteobacteria</taxon>
        <taxon>Rhodocyclales</taxon>
        <taxon>Zoogloeaceae</taxon>
        <taxon>Thauera</taxon>
    </lineage>
</organism>
<evidence type="ECO:0000313" key="2">
    <source>
        <dbReference type="EMBL" id="MFC5770510.1"/>
    </source>
</evidence>
<feature type="region of interest" description="Disordered" evidence="1">
    <location>
        <begin position="284"/>
        <end position="305"/>
    </location>
</feature>
<gene>
    <name evidence="2" type="ORF">ACFPTN_14095</name>
</gene>
<dbReference type="Proteomes" id="UP001595974">
    <property type="component" value="Unassembled WGS sequence"/>
</dbReference>
<reference evidence="3" key="1">
    <citation type="journal article" date="2019" name="Int. J. Syst. Evol. Microbiol.">
        <title>The Global Catalogue of Microorganisms (GCM) 10K type strain sequencing project: providing services to taxonomists for standard genome sequencing and annotation.</title>
        <authorList>
            <consortium name="The Broad Institute Genomics Platform"/>
            <consortium name="The Broad Institute Genome Sequencing Center for Infectious Disease"/>
            <person name="Wu L."/>
            <person name="Ma J."/>
        </authorList>
    </citation>
    <scope>NUCLEOTIDE SEQUENCE [LARGE SCALE GENOMIC DNA]</scope>
    <source>
        <strain evidence="3">SHR3</strain>
    </source>
</reference>
<keyword evidence="3" id="KW-1185">Reference proteome</keyword>
<dbReference type="InterPro" id="IPR047914">
    <property type="entry name" value="TagK-like_C"/>
</dbReference>
<evidence type="ECO:0000256" key="1">
    <source>
        <dbReference type="SAM" id="MobiDB-lite"/>
    </source>
</evidence>
<feature type="region of interest" description="Disordered" evidence="1">
    <location>
        <begin position="131"/>
        <end position="154"/>
    </location>
</feature>
<evidence type="ECO:0000313" key="3">
    <source>
        <dbReference type="Proteomes" id="UP001595974"/>
    </source>
</evidence>
<accession>A0ABW1AT95</accession>
<dbReference type="NCBIfam" id="NF033419">
    <property type="entry name" value="T6SS_TagK_dom"/>
    <property type="match status" value="1"/>
</dbReference>